<keyword evidence="1" id="KW-0812">Transmembrane</keyword>
<feature type="transmembrane region" description="Helical" evidence="1">
    <location>
        <begin position="168"/>
        <end position="191"/>
    </location>
</feature>
<comment type="caution">
    <text evidence="3">The sequence shown here is derived from an EMBL/GenBank/DDBJ whole genome shotgun (WGS) entry which is preliminary data.</text>
</comment>
<evidence type="ECO:0000313" key="3">
    <source>
        <dbReference type="EMBL" id="OBR66537.1"/>
    </source>
</evidence>
<accession>A0A1A5YLP5</accession>
<gene>
    <name evidence="3" type="ORF">A7K91_03595</name>
</gene>
<proteinExistence type="predicted"/>
<dbReference type="GO" id="GO:0004175">
    <property type="term" value="F:endopeptidase activity"/>
    <property type="evidence" value="ECO:0007669"/>
    <property type="project" value="UniProtKB-ARBA"/>
</dbReference>
<feature type="domain" description="CAAX prenyl protease 2/Lysostaphin resistance protein A-like" evidence="2">
    <location>
        <begin position="171"/>
        <end position="255"/>
    </location>
</feature>
<keyword evidence="1" id="KW-0472">Membrane</keyword>
<evidence type="ECO:0000313" key="4">
    <source>
        <dbReference type="Proteomes" id="UP000092024"/>
    </source>
</evidence>
<keyword evidence="1" id="KW-1133">Transmembrane helix</keyword>
<dbReference type="AlphaFoldDB" id="A0A1A5YLP5"/>
<feature type="transmembrane region" description="Helical" evidence="1">
    <location>
        <begin position="32"/>
        <end position="55"/>
    </location>
</feature>
<dbReference type="STRING" id="1844972.A7K91_03595"/>
<sequence>MRRGTGKLNNELGSLMKEADPDQYSIRKIAGLWALVTFPVAFFRFVLLPLLVPIVNIHPGILFWLLMIVGMIWQFVLSVIILKKELGSLTWAGLKKRLWLQHPTHPKTFKVYKMAYSFTVPIILYAFFFESSGLFAFMEEGINEVFPMLAPPDYTRIENLAVPEFVGAWYLLVIALISCLFNYLLGEELFFRGIFLPKMRGAFGKWDWAMNGVLFATYHLHKISEIPLFLIGSLFYGFLNAKYRSFWPAIIVHGVEAIPLLLGVTAVVLGFL</sequence>
<dbReference type="EMBL" id="LYPA01000046">
    <property type="protein sequence ID" value="OBR66537.1"/>
    <property type="molecule type" value="Genomic_DNA"/>
</dbReference>
<dbReference type="GO" id="GO:0080120">
    <property type="term" value="P:CAAX-box protein maturation"/>
    <property type="evidence" value="ECO:0007669"/>
    <property type="project" value="UniProtKB-ARBA"/>
</dbReference>
<evidence type="ECO:0000256" key="1">
    <source>
        <dbReference type="SAM" id="Phobius"/>
    </source>
</evidence>
<keyword evidence="4" id="KW-1185">Reference proteome</keyword>
<protein>
    <recommendedName>
        <fullName evidence="2">CAAX prenyl protease 2/Lysostaphin resistance protein A-like domain-containing protein</fullName>
    </recommendedName>
</protein>
<name>A0A1A5YLP5_9BACL</name>
<reference evidence="3 4" key="1">
    <citation type="submission" date="2016-05" db="EMBL/GenBank/DDBJ databases">
        <title>Paenibacillus oryzae. sp. nov., isolated from the rice root.</title>
        <authorList>
            <person name="Zhang J."/>
            <person name="Zhang X."/>
        </authorList>
    </citation>
    <scope>NUCLEOTIDE SEQUENCE [LARGE SCALE GENOMIC DNA]</scope>
    <source>
        <strain evidence="3 4">1DrF-4</strain>
    </source>
</reference>
<feature type="transmembrane region" description="Helical" evidence="1">
    <location>
        <begin position="212"/>
        <end position="239"/>
    </location>
</feature>
<dbReference type="InterPro" id="IPR003675">
    <property type="entry name" value="Rce1/LyrA-like_dom"/>
</dbReference>
<feature type="transmembrane region" description="Helical" evidence="1">
    <location>
        <begin position="115"/>
        <end position="138"/>
    </location>
</feature>
<evidence type="ECO:0000259" key="2">
    <source>
        <dbReference type="Pfam" id="PF02517"/>
    </source>
</evidence>
<organism evidence="3 4">
    <name type="scientific">Paenibacillus oryzae</name>
    <dbReference type="NCBI Taxonomy" id="1844972"/>
    <lineage>
        <taxon>Bacteria</taxon>
        <taxon>Bacillati</taxon>
        <taxon>Bacillota</taxon>
        <taxon>Bacilli</taxon>
        <taxon>Bacillales</taxon>
        <taxon>Paenibacillaceae</taxon>
        <taxon>Paenibacillus</taxon>
    </lineage>
</organism>
<dbReference type="Proteomes" id="UP000092024">
    <property type="component" value="Unassembled WGS sequence"/>
</dbReference>
<feature type="transmembrane region" description="Helical" evidence="1">
    <location>
        <begin position="61"/>
        <end position="82"/>
    </location>
</feature>
<feature type="transmembrane region" description="Helical" evidence="1">
    <location>
        <begin position="245"/>
        <end position="271"/>
    </location>
</feature>
<dbReference type="Pfam" id="PF02517">
    <property type="entry name" value="Rce1-like"/>
    <property type="match status" value="1"/>
</dbReference>